<comment type="caution">
    <text evidence="3">The sequence shown here is derived from an EMBL/GenBank/DDBJ whole genome shotgun (WGS) entry which is preliminary data.</text>
</comment>
<accession>A0A939HQG1</accession>
<organism evidence="3 4">
    <name type="scientific">Acetobacter garciniae</name>
    <dbReference type="NCBI Taxonomy" id="2817435"/>
    <lineage>
        <taxon>Bacteria</taxon>
        <taxon>Pseudomonadati</taxon>
        <taxon>Pseudomonadota</taxon>
        <taxon>Alphaproteobacteria</taxon>
        <taxon>Acetobacterales</taxon>
        <taxon>Acetobacteraceae</taxon>
        <taxon>Acetobacter</taxon>
    </lineage>
</organism>
<dbReference type="Proteomes" id="UP000664073">
    <property type="component" value="Unassembled WGS sequence"/>
</dbReference>
<dbReference type="PANTHER" id="PTHR30024">
    <property type="entry name" value="ALIPHATIC SULFONATES-BINDING PROTEIN-RELATED"/>
    <property type="match status" value="1"/>
</dbReference>
<dbReference type="EMBL" id="JAFVMH010000004">
    <property type="protein sequence ID" value="MBO1325576.1"/>
    <property type="molecule type" value="Genomic_DNA"/>
</dbReference>
<dbReference type="SUPFAM" id="SSF53850">
    <property type="entry name" value="Periplasmic binding protein-like II"/>
    <property type="match status" value="1"/>
</dbReference>
<dbReference type="InterPro" id="IPR015168">
    <property type="entry name" value="SsuA/THI5"/>
</dbReference>
<gene>
    <name evidence="3" type="ORF">J2D77_10475</name>
</gene>
<dbReference type="PANTHER" id="PTHR30024:SF42">
    <property type="entry name" value="ALIPHATIC SULFONATES-BINDING PROTEIN-RELATED"/>
    <property type="match status" value="1"/>
</dbReference>
<feature type="domain" description="Solute-binding protein family 3/N-terminal" evidence="2">
    <location>
        <begin position="17"/>
        <end position="253"/>
    </location>
</feature>
<dbReference type="Pfam" id="PF09084">
    <property type="entry name" value="NMT1"/>
    <property type="match status" value="1"/>
</dbReference>
<evidence type="ECO:0000256" key="1">
    <source>
        <dbReference type="ARBA" id="ARBA00010742"/>
    </source>
</evidence>
<evidence type="ECO:0000259" key="2">
    <source>
        <dbReference type="SMART" id="SM00062"/>
    </source>
</evidence>
<comment type="similarity">
    <text evidence="1">Belongs to the bacterial solute-binding protein SsuA/TauA family.</text>
</comment>
<dbReference type="InterPro" id="IPR001638">
    <property type="entry name" value="Solute-binding_3/MltF_N"/>
</dbReference>
<dbReference type="SMART" id="SM00062">
    <property type="entry name" value="PBPb"/>
    <property type="match status" value="1"/>
</dbReference>
<evidence type="ECO:0000313" key="3">
    <source>
        <dbReference type="EMBL" id="MBO1325576.1"/>
    </source>
</evidence>
<dbReference type="RefSeq" id="WP_207846228.1">
    <property type="nucleotide sequence ID" value="NZ_JAFVMH010000004.1"/>
</dbReference>
<sequence>MNASSLCAPAVIRGGKPLRIGVHPTNLHLLLATRWEGAFHDLDIEFVRYANGRESAALLAAGEIDLCGTSSTVPIFAASTGLDVTFLAASAQRRRDGALVVLSDSPIQSMQDLAGKTVGLARGSFQTYLLARALEKSGLNLNDVTMCDVLPAEGLAALQQARIDALVTLAPYQDYALTTGNMRLLHGSDALIPNRSVFWTTRAKKIGTYTLARFFEGLERLSREIPQNVAQAAYILAADDTSQGLRRAWQRAIVARDWSIHHINTTILHELQEEADVLFAHHVLDQQVNLLA</sequence>
<reference evidence="3" key="1">
    <citation type="submission" date="2021-03" db="EMBL/GenBank/DDBJ databases">
        <title>The complete genome sequence of Acetobacter sp. TBRC 12339.</title>
        <authorList>
            <person name="Charoenyingcharoen P."/>
            <person name="Yukphan P."/>
        </authorList>
    </citation>
    <scope>NUCLEOTIDE SEQUENCE</scope>
    <source>
        <strain evidence="3">TBRC 12339</strain>
    </source>
</reference>
<proteinExistence type="inferred from homology"/>
<keyword evidence="4" id="KW-1185">Reference proteome</keyword>
<name>A0A939HQG1_9PROT</name>
<protein>
    <submittedName>
        <fullName evidence="3">ABC transporter substrate-binding protein</fullName>
    </submittedName>
</protein>
<dbReference type="AlphaFoldDB" id="A0A939HQG1"/>
<dbReference type="Gene3D" id="3.40.190.10">
    <property type="entry name" value="Periplasmic binding protein-like II"/>
    <property type="match status" value="2"/>
</dbReference>
<evidence type="ECO:0000313" key="4">
    <source>
        <dbReference type="Proteomes" id="UP000664073"/>
    </source>
</evidence>